<comment type="cofactor">
    <cofactor evidence="1 3">
        <name>pyridoxal 5'-phosphate</name>
        <dbReference type="ChEBI" id="CHEBI:597326"/>
    </cofactor>
</comment>
<feature type="region of interest" description="Disordered" evidence="4">
    <location>
        <begin position="285"/>
        <end position="305"/>
    </location>
</feature>
<gene>
    <name evidence="6" type="primary">cobC_1</name>
    <name evidence="6" type="ORF">GCM10025789_18880</name>
</gene>
<name>A0ABP9FFG8_9ACTN</name>
<dbReference type="EC" id="2.6.1.-" evidence="3"/>
<dbReference type="Proteomes" id="UP001501521">
    <property type="component" value="Unassembled WGS sequence"/>
</dbReference>
<comment type="similarity">
    <text evidence="3">Belongs to the class-I pyridoxal-phosphate-dependent aminotransferase family.</text>
</comment>
<dbReference type="Gene3D" id="3.40.640.10">
    <property type="entry name" value="Type I PLP-dependent aspartate aminotransferase-like (Major domain)"/>
    <property type="match status" value="1"/>
</dbReference>
<dbReference type="Gene3D" id="3.90.1150.10">
    <property type="entry name" value="Aspartate Aminotransferase, domain 1"/>
    <property type="match status" value="1"/>
</dbReference>
<evidence type="ECO:0000256" key="4">
    <source>
        <dbReference type="SAM" id="MobiDB-lite"/>
    </source>
</evidence>
<dbReference type="InterPro" id="IPR015424">
    <property type="entry name" value="PyrdxlP-dep_Trfase"/>
</dbReference>
<accession>A0ABP9FFG8</accession>
<dbReference type="EMBL" id="BAABLV010000031">
    <property type="protein sequence ID" value="GAA4900623.1"/>
    <property type="molecule type" value="Genomic_DNA"/>
</dbReference>
<dbReference type="PANTHER" id="PTHR42885:SF1">
    <property type="entry name" value="THREONINE-PHOSPHATE DECARBOXYLASE"/>
    <property type="match status" value="1"/>
</dbReference>
<dbReference type="InterPro" id="IPR015421">
    <property type="entry name" value="PyrdxlP-dep_Trfase_major"/>
</dbReference>
<dbReference type="PROSITE" id="PS00105">
    <property type="entry name" value="AA_TRANSFER_CLASS_1"/>
    <property type="match status" value="1"/>
</dbReference>
<dbReference type="CDD" id="cd00609">
    <property type="entry name" value="AAT_like"/>
    <property type="match status" value="1"/>
</dbReference>
<dbReference type="SUPFAM" id="SSF53383">
    <property type="entry name" value="PLP-dependent transferases"/>
    <property type="match status" value="1"/>
</dbReference>
<reference evidence="7" key="1">
    <citation type="journal article" date="2019" name="Int. J. Syst. Evol. Microbiol.">
        <title>The Global Catalogue of Microorganisms (GCM) 10K type strain sequencing project: providing services to taxonomists for standard genome sequencing and annotation.</title>
        <authorList>
            <consortium name="The Broad Institute Genomics Platform"/>
            <consortium name="The Broad Institute Genome Sequencing Center for Infectious Disease"/>
            <person name="Wu L."/>
            <person name="Ma J."/>
        </authorList>
    </citation>
    <scope>NUCLEOTIDE SEQUENCE [LARGE SCALE GENOMIC DNA]</scope>
    <source>
        <strain evidence="7">JCM 19125</strain>
    </source>
</reference>
<proteinExistence type="inferred from homology"/>
<comment type="caution">
    <text evidence="6">The sequence shown here is derived from an EMBL/GenBank/DDBJ whole genome shotgun (WGS) entry which is preliminary data.</text>
</comment>
<dbReference type="InterPro" id="IPR004839">
    <property type="entry name" value="Aminotransferase_I/II_large"/>
</dbReference>
<dbReference type="PANTHER" id="PTHR42885">
    <property type="entry name" value="HISTIDINOL-PHOSPHATE AMINOTRANSFERASE-RELATED"/>
    <property type="match status" value="1"/>
</dbReference>
<evidence type="ECO:0000256" key="3">
    <source>
        <dbReference type="RuleBase" id="RU000481"/>
    </source>
</evidence>
<protein>
    <recommendedName>
        <fullName evidence="3">Aminotransferase</fullName>
        <ecNumber evidence="3">2.6.1.-</ecNumber>
    </recommendedName>
</protein>
<organism evidence="6 7">
    <name type="scientific">Tessaracoccus lubricantis</name>
    <dbReference type="NCBI Taxonomy" id="545543"/>
    <lineage>
        <taxon>Bacteria</taxon>
        <taxon>Bacillati</taxon>
        <taxon>Actinomycetota</taxon>
        <taxon>Actinomycetes</taxon>
        <taxon>Propionibacteriales</taxon>
        <taxon>Propionibacteriaceae</taxon>
        <taxon>Tessaracoccus</taxon>
    </lineage>
</organism>
<dbReference type="InterPro" id="IPR004838">
    <property type="entry name" value="NHTrfase_class1_PyrdxlP-BS"/>
</dbReference>
<sequence>MTDLWHHGDKDLAPGLVDLAVNVRQPRTPQWLVDAVVGDADWAAYPDPEPARLAIARHHGVEAAMVLPTAGAAEAFTLIARAVPGTSLVVHPQFTEPEAALLAAGREPQRHVLRPDDDFRLDPTVVPPADLTVVGNPTNPTAVLHAAADLEALPAGVLVVDEAFLDAVPGEPESLIAPSMPGRLVVRSLTKTWALAGLRAGYVVGDPALIAALERQQPPWSVSTPAVRAMLACLTPRARAEAAGLAAEAATHRRDLASRLTALGLHPVPGAAPFVLVDTVSNGMGSRRDTPRNAPHTGHDPIPLLTAGPRRALAQRGFAVRRGETFPGLGPSWVRLAVRTPEVHERLVEALRQLGVGR</sequence>
<keyword evidence="3" id="KW-0808">Transferase</keyword>
<dbReference type="InterPro" id="IPR015422">
    <property type="entry name" value="PyrdxlP-dep_Trfase_small"/>
</dbReference>
<evidence type="ECO:0000313" key="7">
    <source>
        <dbReference type="Proteomes" id="UP001501521"/>
    </source>
</evidence>
<evidence type="ECO:0000256" key="2">
    <source>
        <dbReference type="ARBA" id="ARBA00022898"/>
    </source>
</evidence>
<evidence type="ECO:0000256" key="1">
    <source>
        <dbReference type="ARBA" id="ARBA00001933"/>
    </source>
</evidence>
<evidence type="ECO:0000259" key="5">
    <source>
        <dbReference type="Pfam" id="PF00155"/>
    </source>
</evidence>
<evidence type="ECO:0000313" key="6">
    <source>
        <dbReference type="EMBL" id="GAA4900623.1"/>
    </source>
</evidence>
<keyword evidence="7" id="KW-1185">Reference proteome</keyword>
<keyword evidence="2" id="KW-0663">Pyridoxal phosphate</keyword>
<dbReference type="NCBIfam" id="NF005915">
    <property type="entry name" value="PRK07908.1"/>
    <property type="match status" value="1"/>
</dbReference>
<keyword evidence="3" id="KW-0032">Aminotransferase</keyword>
<dbReference type="Pfam" id="PF00155">
    <property type="entry name" value="Aminotran_1_2"/>
    <property type="match status" value="1"/>
</dbReference>
<feature type="domain" description="Aminotransferase class I/classII large" evidence="5">
    <location>
        <begin position="43"/>
        <end position="351"/>
    </location>
</feature>